<keyword evidence="1 4" id="KW-0808">Transferase</keyword>
<proteinExistence type="predicted"/>
<dbReference type="PANTHER" id="PTHR43420">
    <property type="entry name" value="ACETYLTRANSFERASE"/>
    <property type="match status" value="1"/>
</dbReference>
<accession>A0A1M7D332</accession>
<evidence type="ECO:0000256" key="2">
    <source>
        <dbReference type="ARBA" id="ARBA00023315"/>
    </source>
</evidence>
<dbReference type="PANTHER" id="PTHR43420:SF47">
    <property type="entry name" value="N-ACETYLTRANSFERASE DOMAIN-CONTAINING PROTEIN"/>
    <property type="match status" value="1"/>
</dbReference>
<dbReference type="EMBL" id="FRAC01000049">
    <property type="protein sequence ID" value="SHL73870.1"/>
    <property type="molecule type" value="Genomic_DNA"/>
</dbReference>
<evidence type="ECO:0000259" key="3">
    <source>
        <dbReference type="PROSITE" id="PS51186"/>
    </source>
</evidence>
<dbReference type="Pfam" id="PF00583">
    <property type="entry name" value="Acetyltransf_1"/>
    <property type="match status" value="1"/>
</dbReference>
<dbReference type="GO" id="GO:0016747">
    <property type="term" value="F:acyltransferase activity, transferring groups other than amino-acyl groups"/>
    <property type="evidence" value="ECO:0007669"/>
    <property type="project" value="InterPro"/>
</dbReference>
<evidence type="ECO:0000313" key="5">
    <source>
        <dbReference type="Proteomes" id="UP000184386"/>
    </source>
</evidence>
<dbReference type="AlphaFoldDB" id="A0A1M7D332"/>
<dbReference type="OrthoDB" id="9796381at2"/>
<name>A0A1M7D332_9FIRM</name>
<evidence type="ECO:0000313" key="4">
    <source>
        <dbReference type="EMBL" id="SHL73870.1"/>
    </source>
</evidence>
<dbReference type="InterPro" id="IPR050680">
    <property type="entry name" value="YpeA/RimI_acetyltransf"/>
</dbReference>
<keyword evidence="5" id="KW-1185">Reference proteome</keyword>
<dbReference type="STRING" id="1121322.SAMN02745136_05593"/>
<dbReference type="InterPro" id="IPR016181">
    <property type="entry name" value="Acyl_CoA_acyltransferase"/>
</dbReference>
<keyword evidence="2" id="KW-0012">Acyltransferase</keyword>
<evidence type="ECO:0000256" key="1">
    <source>
        <dbReference type="ARBA" id="ARBA00022679"/>
    </source>
</evidence>
<gene>
    <name evidence="4" type="ORF">SAMN02745136_05593</name>
</gene>
<dbReference type="Proteomes" id="UP000184386">
    <property type="component" value="Unassembled WGS sequence"/>
</dbReference>
<protein>
    <submittedName>
        <fullName evidence="4">Acetyltransferase (GNAT) family protein</fullName>
    </submittedName>
</protein>
<dbReference type="InterPro" id="IPR000182">
    <property type="entry name" value="GNAT_dom"/>
</dbReference>
<dbReference type="Gene3D" id="3.40.630.30">
    <property type="match status" value="1"/>
</dbReference>
<reference evidence="4 5" key="1">
    <citation type="submission" date="2016-11" db="EMBL/GenBank/DDBJ databases">
        <authorList>
            <person name="Jaros S."/>
            <person name="Januszkiewicz K."/>
            <person name="Wedrychowicz H."/>
        </authorList>
    </citation>
    <scope>NUCLEOTIDE SEQUENCE [LARGE SCALE GENOMIC DNA]</scope>
    <source>
        <strain evidence="4 5">DSM 15929</strain>
    </source>
</reference>
<dbReference type="CDD" id="cd04301">
    <property type="entry name" value="NAT_SF"/>
    <property type="match status" value="1"/>
</dbReference>
<dbReference type="SUPFAM" id="SSF55729">
    <property type="entry name" value="Acyl-CoA N-acyltransferases (Nat)"/>
    <property type="match status" value="1"/>
</dbReference>
<sequence length="169" mass="19628">MGETLLFRKGTKEEIPEIYELFLRGIEEMTANGIPQWDEVYPTKRDLELDIEMDELYVGVSGKEIAVVYVLNKECDEQYSGGKWTLDTDNFMVIHRLCVHPKFQNKGLGRQTLMHIENTLKQEGISSIRLDAFTRNPYALKMYDSFGYAVVGEVNWRKGKFFLMEKVIS</sequence>
<feature type="domain" description="N-acetyltransferase" evidence="3">
    <location>
        <begin position="5"/>
        <end position="169"/>
    </location>
</feature>
<organism evidence="4 5">
    <name type="scientific">Anaerocolumna jejuensis DSM 15929</name>
    <dbReference type="NCBI Taxonomy" id="1121322"/>
    <lineage>
        <taxon>Bacteria</taxon>
        <taxon>Bacillati</taxon>
        <taxon>Bacillota</taxon>
        <taxon>Clostridia</taxon>
        <taxon>Lachnospirales</taxon>
        <taxon>Lachnospiraceae</taxon>
        <taxon>Anaerocolumna</taxon>
    </lineage>
</organism>
<dbReference type="PROSITE" id="PS51186">
    <property type="entry name" value="GNAT"/>
    <property type="match status" value="1"/>
</dbReference>
<dbReference type="RefSeq" id="WP_073280473.1">
    <property type="nucleotide sequence ID" value="NZ_FRAC01000049.1"/>
</dbReference>